<dbReference type="FunFam" id="1.10.390.10:FF:000008">
    <property type="entry name" value="Thyrotropin-releasing hormone-degrading ectoenzyme"/>
    <property type="match status" value="1"/>
</dbReference>
<dbReference type="InterPro" id="IPR034016">
    <property type="entry name" value="M1_APN-typ"/>
</dbReference>
<feature type="binding site" evidence="19">
    <location>
        <position position="423"/>
    </location>
    <ligand>
        <name>Zn(2+)</name>
        <dbReference type="ChEBI" id="CHEBI:29105"/>
        <note>catalytic</note>
    </ligand>
</feature>
<dbReference type="AlphaFoldDB" id="A0A3B4ULV4"/>
<dbReference type="GO" id="GO:0008270">
    <property type="term" value="F:zinc ion binding"/>
    <property type="evidence" value="ECO:0007669"/>
    <property type="project" value="UniProtKB-UniRule"/>
</dbReference>
<evidence type="ECO:0000256" key="9">
    <source>
        <dbReference type="ARBA" id="ARBA00022833"/>
    </source>
</evidence>
<dbReference type="Proteomes" id="UP000261420">
    <property type="component" value="Unplaced"/>
</dbReference>
<dbReference type="CDD" id="cd09601">
    <property type="entry name" value="M1_APN-Q_like"/>
    <property type="match status" value="1"/>
</dbReference>
<dbReference type="EC" id="3.4.11.-" evidence="21"/>
<dbReference type="GO" id="GO:0070006">
    <property type="term" value="F:metalloaminopeptidase activity"/>
    <property type="evidence" value="ECO:0007669"/>
    <property type="project" value="TreeGrafter"/>
</dbReference>
<evidence type="ECO:0000256" key="11">
    <source>
        <dbReference type="ARBA" id="ARBA00022989"/>
    </source>
</evidence>
<evidence type="ECO:0000256" key="16">
    <source>
        <dbReference type="ARBA" id="ARBA00052605"/>
    </source>
</evidence>
<evidence type="ECO:0000256" key="17">
    <source>
        <dbReference type="ARBA" id="ARBA00055732"/>
    </source>
</evidence>
<keyword evidence="14" id="KW-1015">Disulfide bond</keyword>
<dbReference type="Pfam" id="PF17900">
    <property type="entry name" value="Peptidase_M1_N"/>
    <property type="match status" value="1"/>
</dbReference>
<feature type="region of interest" description="Disordered" evidence="22">
    <location>
        <begin position="73"/>
        <end position="115"/>
    </location>
</feature>
<comment type="function">
    <text evidence="17">Specific inactivation of TRH after its release.</text>
</comment>
<dbReference type="GO" id="GO:0042277">
    <property type="term" value="F:peptide binding"/>
    <property type="evidence" value="ECO:0007669"/>
    <property type="project" value="TreeGrafter"/>
</dbReference>
<evidence type="ECO:0000256" key="13">
    <source>
        <dbReference type="ARBA" id="ARBA00023136"/>
    </source>
</evidence>
<evidence type="ECO:0000256" key="18">
    <source>
        <dbReference type="PIRSR" id="PIRSR634016-1"/>
    </source>
</evidence>
<evidence type="ECO:0000256" key="10">
    <source>
        <dbReference type="ARBA" id="ARBA00022968"/>
    </source>
</evidence>
<dbReference type="GO" id="GO:0006508">
    <property type="term" value="P:proteolysis"/>
    <property type="evidence" value="ECO:0007669"/>
    <property type="project" value="UniProtKB-KW"/>
</dbReference>
<dbReference type="Ensembl" id="ENSSDUT00000019861.1">
    <property type="protein sequence ID" value="ENSSDUP00000019514.1"/>
    <property type="gene ID" value="ENSSDUG00000014207.1"/>
</dbReference>
<feature type="domain" description="Peptidase M1 membrane alanine aminopeptidase" evidence="23">
    <location>
        <begin position="351"/>
        <end position="514"/>
    </location>
</feature>
<dbReference type="GO" id="GO:0016920">
    <property type="term" value="F:pyroglutamyl-peptidase activity"/>
    <property type="evidence" value="ECO:0007669"/>
    <property type="project" value="UniProtKB-EC"/>
</dbReference>
<dbReference type="PANTHER" id="PTHR11533:SF294">
    <property type="entry name" value="THYROTROPIN-RELEASING HORMONE-DEGRADING ECTOENZYME"/>
    <property type="match status" value="1"/>
</dbReference>
<reference evidence="26" key="2">
    <citation type="submission" date="2025-09" db="UniProtKB">
        <authorList>
            <consortium name="Ensembl"/>
        </authorList>
    </citation>
    <scope>IDENTIFICATION</scope>
</reference>
<accession>A0A3B4ULV4</accession>
<dbReference type="InterPro" id="IPR042097">
    <property type="entry name" value="Aminopeptidase_N-like_N_sf"/>
</dbReference>
<dbReference type="GO" id="GO:0005615">
    <property type="term" value="C:extracellular space"/>
    <property type="evidence" value="ECO:0007669"/>
    <property type="project" value="TreeGrafter"/>
</dbReference>
<keyword evidence="6 21" id="KW-0812">Transmembrane</keyword>
<keyword evidence="11 21" id="KW-1133">Transmembrane helix</keyword>
<dbReference type="Gene3D" id="2.60.40.1910">
    <property type="match status" value="1"/>
</dbReference>
<evidence type="ECO:0000256" key="14">
    <source>
        <dbReference type="ARBA" id="ARBA00023157"/>
    </source>
</evidence>
<evidence type="ECO:0000313" key="26">
    <source>
        <dbReference type="Ensembl" id="ENSSDUP00000019514.1"/>
    </source>
</evidence>
<evidence type="ECO:0000256" key="15">
    <source>
        <dbReference type="ARBA" id="ARBA00023180"/>
    </source>
</evidence>
<keyword evidence="10" id="KW-0735">Signal-anchor</keyword>
<dbReference type="SUPFAM" id="SSF55486">
    <property type="entry name" value="Metalloproteases ('zincins'), catalytic domain"/>
    <property type="match status" value="1"/>
</dbReference>
<dbReference type="InterPro" id="IPR050344">
    <property type="entry name" value="Peptidase_M1_aminopeptidases"/>
</dbReference>
<dbReference type="InterPro" id="IPR024571">
    <property type="entry name" value="ERAP1-like_C_dom"/>
</dbReference>
<dbReference type="InterPro" id="IPR014782">
    <property type="entry name" value="Peptidase_M1_dom"/>
</dbReference>
<dbReference type="Pfam" id="PF01433">
    <property type="entry name" value="Peptidase_M1"/>
    <property type="match status" value="1"/>
</dbReference>
<evidence type="ECO:0000256" key="19">
    <source>
        <dbReference type="PIRSR" id="PIRSR634016-3"/>
    </source>
</evidence>
<sequence>MGLNDSSPGAMRNGRGLSDQWAESVVVRPRTTERHITVHKRLVLGFALSILTLIIVTAVAVVLSVRFEECGAPDREGATGESGSRGSGGSAKLNGSKGERTGERGDDEAVQPWRNSRLPGSLRPRHYDLRLAVYMDNFTFSGEVSIELECVNATRFIVLHADRLEVRWPGGAGGRPVNRPGGGAMRVHRHFSFPANQMYVVVLHRELKPMRVYRLNVSFDAAIEDELLGFFRSSYTLQRERRYLAVTQFSPIHARKAFPCFDEPVYKATFSLTLRHDPQYTSLSNMPVESSSLSDEDGWVTNRFARTPRMSTYYLAWAVCNFTYRETQTDSGVTIRLYARPDAIASGAGDYALHITKRLLGFYQDYFKVQYSLPKLDLLAVPKHPYAAMENWGLSVFVEQKILLDAEVSSSSYQMELTMVVVHEICHQWFGDLVTPVWWEDVWLKEGFAHFFEYVGTDFLFPKWNMEKQRFLTDVLHEVMLLDGLSSSHPISQEVEQATDINRVFDWIAYKKVSTCSCQDINAMRSEGRDINIGEMMDRWTLQMGYPVVTISKNQSEQLPTHYITVSQEHFLYAQEVRSNNSLQWQVPLTVAVGNTSAVCLESLIWINNKTETHRVGQMGDNTWLLGNINQTGYFRVNYDLQNWKLLIQQLHTNPQIISVGNRAGLIDDAFNLARAGYLPQGVPLQLIGYLPEETSFLPWHAASRALYQLDKLLDRTEEYSLFSDYVLRQVASRYHQMGWPTNGPGSEGNVLQASYQTEELQRELIMLACSFGNKQCHRQAVAYISDWISSNKNRIPPNIRDIVYCTGVSLMDEDVWEFIWMKFHSSNAVSEKKILLEALTCSDNTFLLNRLLNLSLTSDLVPEQDVIDVIIHVGRNPQGRNLAWKYFREKWDVLNARYGEALFMNSKLISGVTEFLNTERELNELKEFIQSGGVGAGPALPRALEIVEGNVRWHRLHRRQFYQWLRKPPGPALG</sequence>
<evidence type="ECO:0000256" key="12">
    <source>
        <dbReference type="ARBA" id="ARBA00023049"/>
    </source>
</evidence>
<evidence type="ECO:0000313" key="27">
    <source>
        <dbReference type="Proteomes" id="UP000261420"/>
    </source>
</evidence>
<protein>
    <recommendedName>
        <fullName evidence="21">Aminopeptidase</fullName>
        <ecNumber evidence="21">3.4.11.-</ecNumber>
    </recommendedName>
</protein>
<comment type="cofactor">
    <cofactor evidence="19 21">
        <name>Zn(2+)</name>
        <dbReference type="ChEBI" id="CHEBI:29105"/>
    </cofactor>
    <text evidence="19 21">Binds 1 zinc ion per subunit.</text>
</comment>
<dbReference type="FunFam" id="2.60.40.1730:FF:000007">
    <property type="entry name" value="thyrotropin-releasing hormone-degrading ectoenzyme"/>
    <property type="match status" value="1"/>
</dbReference>
<proteinExistence type="inferred from homology"/>
<dbReference type="FunFam" id="1.25.50.20:FF:000005">
    <property type="entry name" value="Aminopeptidase N-like protein"/>
    <property type="match status" value="1"/>
</dbReference>
<evidence type="ECO:0000256" key="3">
    <source>
        <dbReference type="ARBA" id="ARBA00011748"/>
    </source>
</evidence>
<dbReference type="FunFam" id="2.60.40.1910:FF:000006">
    <property type="entry name" value="Aminopeptidase"/>
    <property type="match status" value="1"/>
</dbReference>
<evidence type="ECO:0000256" key="7">
    <source>
        <dbReference type="ARBA" id="ARBA00022723"/>
    </source>
</evidence>
<evidence type="ECO:0000256" key="5">
    <source>
        <dbReference type="ARBA" id="ARBA00022670"/>
    </source>
</evidence>
<evidence type="ECO:0000256" key="1">
    <source>
        <dbReference type="ARBA" id="ARBA00004606"/>
    </source>
</evidence>
<evidence type="ECO:0000259" key="24">
    <source>
        <dbReference type="Pfam" id="PF11838"/>
    </source>
</evidence>
<keyword evidence="12 21" id="KW-0482">Metalloprotease</keyword>
<comment type="subunit">
    <text evidence="3">Homodimer; disulfide-linked.</text>
</comment>
<feature type="active site" description="Proton acceptor" evidence="18">
    <location>
        <position position="424"/>
    </location>
</feature>
<comment type="catalytic activity">
    <reaction evidence="16">
        <text>Release of the N-terminal pyroglutamyl group from pGlu-|-His-Xaa tripeptides and pGlu-|-His-Xaa-Gly tetrapeptides.</text>
        <dbReference type="EC" id="3.4.19.6"/>
    </reaction>
</comment>
<keyword evidence="4 21" id="KW-0031">Aminopeptidase</keyword>
<dbReference type="GO" id="GO:0005737">
    <property type="term" value="C:cytoplasm"/>
    <property type="evidence" value="ECO:0007669"/>
    <property type="project" value="TreeGrafter"/>
</dbReference>
<keyword evidence="8 21" id="KW-0378">Hydrolase</keyword>
<dbReference type="GO" id="GO:0016020">
    <property type="term" value="C:membrane"/>
    <property type="evidence" value="ECO:0007669"/>
    <property type="project" value="UniProtKB-SubCell"/>
</dbReference>
<name>A0A3B4ULV4_SERDU</name>
<keyword evidence="7 19" id="KW-0479">Metal-binding</keyword>
<dbReference type="Pfam" id="PF11838">
    <property type="entry name" value="ERAP1_C"/>
    <property type="match status" value="1"/>
</dbReference>
<dbReference type="Gene3D" id="1.10.390.10">
    <property type="entry name" value="Neutral Protease Domain 2"/>
    <property type="match status" value="1"/>
</dbReference>
<dbReference type="SUPFAM" id="SSF63737">
    <property type="entry name" value="Leukotriene A4 hydrolase N-terminal domain"/>
    <property type="match status" value="1"/>
</dbReference>
<keyword evidence="27" id="KW-1185">Reference proteome</keyword>
<comment type="subcellular location">
    <subcellularLocation>
        <location evidence="1">Membrane</location>
        <topology evidence="1">Single-pass type II membrane protein</topology>
    </subcellularLocation>
</comment>
<feature type="domain" description="Aminopeptidase N-like N-terminal" evidence="25">
    <location>
        <begin position="124"/>
        <end position="314"/>
    </location>
</feature>
<dbReference type="InterPro" id="IPR027268">
    <property type="entry name" value="Peptidase_M4/M1_CTD_sf"/>
</dbReference>
<feature type="domain" description="ERAP1-like C-terminal" evidence="24">
    <location>
        <begin position="624"/>
        <end position="946"/>
    </location>
</feature>
<dbReference type="Gene3D" id="1.25.50.20">
    <property type="match status" value="1"/>
</dbReference>
<dbReference type="GO" id="GO:0043171">
    <property type="term" value="P:peptide catabolic process"/>
    <property type="evidence" value="ECO:0007669"/>
    <property type="project" value="TreeGrafter"/>
</dbReference>
<dbReference type="STRING" id="41447.ENSSDUP00000019514"/>
<evidence type="ECO:0000256" key="20">
    <source>
        <dbReference type="PIRSR" id="PIRSR634016-4"/>
    </source>
</evidence>
<feature type="transmembrane region" description="Helical" evidence="21">
    <location>
        <begin position="42"/>
        <end position="65"/>
    </location>
</feature>
<evidence type="ECO:0000259" key="25">
    <source>
        <dbReference type="Pfam" id="PF17900"/>
    </source>
</evidence>
<feature type="binding site" evidence="19">
    <location>
        <position position="446"/>
    </location>
    <ligand>
        <name>Zn(2+)</name>
        <dbReference type="ChEBI" id="CHEBI:29105"/>
        <note>catalytic</note>
    </ligand>
</feature>
<feature type="binding site" evidence="19">
    <location>
        <position position="427"/>
    </location>
    <ligand>
        <name>Zn(2+)</name>
        <dbReference type="ChEBI" id="CHEBI:29105"/>
        <note>catalytic</note>
    </ligand>
</feature>
<dbReference type="PANTHER" id="PTHR11533">
    <property type="entry name" value="PROTEASE M1 ZINC METALLOPROTEASE"/>
    <property type="match status" value="1"/>
</dbReference>
<evidence type="ECO:0000256" key="2">
    <source>
        <dbReference type="ARBA" id="ARBA00010136"/>
    </source>
</evidence>
<evidence type="ECO:0000256" key="22">
    <source>
        <dbReference type="SAM" id="MobiDB-lite"/>
    </source>
</evidence>
<evidence type="ECO:0000256" key="4">
    <source>
        <dbReference type="ARBA" id="ARBA00022438"/>
    </source>
</evidence>
<reference evidence="26" key="1">
    <citation type="submission" date="2025-08" db="UniProtKB">
        <authorList>
            <consortium name="Ensembl"/>
        </authorList>
    </citation>
    <scope>IDENTIFICATION</scope>
</reference>
<evidence type="ECO:0000256" key="21">
    <source>
        <dbReference type="RuleBase" id="RU364040"/>
    </source>
</evidence>
<comment type="similarity">
    <text evidence="2 21">Belongs to the peptidase M1 family.</text>
</comment>
<keyword evidence="5 21" id="KW-0645">Protease</keyword>
<dbReference type="OMA" id="HKRLVMG"/>
<organism evidence="26 27">
    <name type="scientific">Seriola dumerili</name>
    <name type="common">Greater amberjack</name>
    <name type="synonym">Caranx dumerili</name>
    <dbReference type="NCBI Taxonomy" id="41447"/>
    <lineage>
        <taxon>Eukaryota</taxon>
        <taxon>Metazoa</taxon>
        <taxon>Chordata</taxon>
        <taxon>Craniata</taxon>
        <taxon>Vertebrata</taxon>
        <taxon>Euteleostomi</taxon>
        <taxon>Actinopterygii</taxon>
        <taxon>Neopterygii</taxon>
        <taxon>Teleostei</taxon>
        <taxon>Neoteleostei</taxon>
        <taxon>Acanthomorphata</taxon>
        <taxon>Carangaria</taxon>
        <taxon>Carangiformes</taxon>
        <taxon>Carangidae</taxon>
        <taxon>Seriola</taxon>
    </lineage>
</organism>
<dbReference type="InterPro" id="IPR045357">
    <property type="entry name" value="Aminopeptidase_N-like_N"/>
</dbReference>
<keyword evidence="13 21" id="KW-0472">Membrane</keyword>
<dbReference type="GeneTree" id="ENSGT00940000155878"/>
<keyword evidence="9 19" id="KW-0862">Zinc</keyword>
<dbReference type="PRINTS" id="PR00756">
    <property type="entry name" value="ALADIPTASE"/>
</dbReference>
<evidence type="ECO:0000256" key="8">
    <source>
        <dbReference type="ARBA" id="ARBA00022801"/>
    </source>
</evidence>
<dbReference type="Gene3D" id="2.60.40.1730">
    <property type="entry name" value="tricorn interacting facor f3 domain"/>
    <property type="match status" value="1"/>
</dbReference>
<evidence type="ECO:0000259" key="23">
    <source>
        <dbReference type="Pfam" id="PF01433"/>
    </source>
</evidence>
<feature type="site" description="Transition state stabilizer" evidence="20">
    <location>
        <position position="510"/>
    </location>
</feature>
<dbReference type="InterPro" id="IPR001930">
    <property type="entry name" value="Peptidase_M1"/>
</dbReference>
<evidence type="ECO:0000256" key="6">
    <source>
        <dbReference type="ARBA" id="ARBA00022692"/>
    </source>
</evidence>
<keyword evidence="15" id="KW-0325">Glycoprotein</keyword>